<evidence type="ECO:0000256" key="5">
    <source>
        <dbReference type="SAM" id="MobiDB-lite"/>
    </source>
</evidence>
<dbReference type="GO" id="GO:0016020">
    <property type="term" value="C:membrane"/>
    <property type="evidence" value="ECO:0007669"/>
    <property type="project" value="UniProtKB-SubCell"/>
</dbReference>
<feature type="domain" description="Receptor ligand binding region" evidence="6">
    <location>
        <begin position="86"/>
        <end position="208"/>
    </location>
</feature>
<proteinExistence type="predicted"/>
<sequence>MELRRSQVSSWAWFNDIIDTINQRVKEERLLNLVSARVLNVGLMFVDGIPSMDVTVGYRTSASAVLIARDRIFNENLLPGYEFNLGIAIRFVMTSFAWNQFAFVYSSTGDEEKCDVMKSDIQTAIALTEEVTISALYVMKDVRSDTVIRTLGNVSSRARIVVVCLAEGIGQKRDFILAAKDGGFLTNEYVFIFADTKSKGYSTPLAGGKERSIWVDVKAQNDGRDEEAKKAFGQTLVITDHMGAGALTDEYNSFSQLVVSRMKEAPFYCTEDCKGEAYSSVYKALYASEAQLWWTRAGVRPLAVPKCGFAGDQKGEQSRRSLQSGTGSTSTKFTVENMAEKRNYTFYIYQKECVAATKHEARIQLDSQDCVEMRKDDHSSGPSLKSSETKRFLISDDSLGNPLLRM</sequence>
<evidence type="ECO:0000256" key="3">
    <source>
        <dbReference type="ARBA" id="ARBA00022989"/>
    </source>
</evidence>
<evidence type="ECO:0000259" key="6">
    <source>
        <dbReference type="Pfam" id="PF01094"/>
    </source>
</evidence>
<keyword evidence="2" id="KW-0812">Transmembrane</keyword>
<comment type="subcellular location">
    <subcellularLocation>
        <location evidence="1">Membrane</location>
    </subcellularLocation>
</comment>
<keyword evidence="4" id="KW-0472">Membrane</keyword>
<dbReference type="SUPFAM" id="SSF53822">
    <property type="entry name" value="Periplasmic binding protein-like I"/>
    <property type="match status" value="1"/>
</dbReference>
<dbReference type="Proteomes" id="UP000230423">
    <property type="component" value="Unassembled WGS sequence"/>
</dbReference>
<protein>
    <recommendedName>
        <fullName evidence="6">Receptor ligand binding region domain-containing protein</fullName>
    </recommendedName>
</protein>
<dbReference type="AlphaFoldDB" id="A0A2G9UX55"/>
<feature type="compositionally biased region" description="Polar residues" evidence="5">
    <location>
        <begin position="320"/>
        <end position="330"/>
    </location>
</feature>
<evidence type="ECO:0000256" key="1">
    <source>
        <dbReference type="ARBA" id="ARBA00004370"/>
    </source>
</evidence>
<dbReference type="EMBL" id="KZ345301">
    <property type="protein sequence ID" value="PIO74312.1"/>
    <property type="molecule type" value="Genomic_DNA"/>
</dbReference>
<evidence type="ECO:0000313" key="7">
    <source>
        <dbReference type="EMBL" id="PIO74312.1"/>
    </source>
</evidence>
<dbReference type="Gene3D" id="3.40.50.2300">
    <property type="match status" value="1"/>
</dbReference>
<dbReference type="Pfam" id="PF01094">
    <property type="entry name" value="ANF_receptor"/>
    <property type="match status" value="1"/>
</dbReference>
<feature type="region of interest" description="Disordered" evidence="5">
    <location>
        <begin position="310"/>
        <end position="330"/>
    </location>
</feature>
<evidence type="ECO:0000256" key="4">
    <source>
        <dbReference type="ARBA" id="ARBA00023136"/>
    </source>
</evidence>
<keyword evidence="3" id="KW-1133">Transmembrane helix</keyword>
<dbReference type="InterPro" id="IPR001828">
    <property type="entry name" value="ANF_lig-bd_rcpt"/>
</dbReference>
<dbReference type="InterPro" id="IPR028082">
    <property type="entry name" value="Peripla_BP_I"/>
</dbReference>
<gene>
    <name evidence="7" type="ORF">TELCIR_03682</name>
</gene>
<keyword evidence="8" id="KW-1185">Reference proteome</keyword>
<organism evidence="7 8">
    <name type="scientific">Teladorsagia circumcincta</name>
    <name type="common">Brown stomach worm</name>
    <name type="synonym">Ostertagia circumcincta</name>
    <dbReference type="NCBI Taxonomy" id="45464"/>
    <lineage>
        <taxon>Eukaryota</taxon>
        <taxon>Metazoa</taxon>
        <taxon>Ecdysozoa</taxon>
        <taxon>Nematoda</taxon>
        <taxon>Chromadorea</taxon>
        <taxon>Rhabditida</taxon>
        <taxon>Rhabditina</taxon>
        <taxon>Rhabditomorpha</taxon>
        <taxon>Strongyloidea</taxon>
        <taxon>Trichostrongylidae</taxon>
        <taxon>Teladorsagia</taxon>
    </lineage>
</organism>
<evidence type="ECO:0000313" key="8">
    <source>
        <dbReference type="Proteomes" id="UP000230423"/>
    </source>
</evidence>
<dbReference type="OrthoDB" id="5858212at2759"/>
<dbReference type="CDD" id="cd06352">
    <property type="entry name" value="PBP1_NPR_GC-like"/>
    <property type="match status" value="1"/>
</dbReference>
<evidence type="ECO:0000256" key="2">
    <source>
        <dbReference type="ARBA" id="ARBA00022692"/>
    </source>
</evidence>
<name>A0A2G9UX55_TELCI</name>
<accession>A0A2G9UX55</accession>
<reference evidence="7 8" key="1">
    <citation type="submission" date="2015-09" db="EMBL/GenBank/DDBJ databases">
        <title>Draft genome of the parasitic nematode Teladorsagia circumcincta isolate WARC Sus (inbred).</title>
        <authorList>
            <person name="Mitreva M."/>
        </authorList>
    </citation>
    <scope>NUCLEOTIDE SEQUENCE [LARGE SCALE GENOMIC DNA]</scope>
    <source>
        <strain evidence="7 8">S</strain>
    </source>
</reference>